<dbReference type="Proteomes" id="UP000825379">
    <property type="component" value="Chromosome"/>
</dbReference>
<gene>
    <name evidence="4" type="ORF">TthAA11_04220</name>
</gene>
<feature type="domain" description="VOC" evidence="3">
    <location>
        <begin position="2"/>
        <end position="130"/>
    </location>
</feature>
<reference evidence="4" key="1">
    <citation type="submission" date="2021-07" db="EMBL/GenBank/DDBJ databases">
        <title>Complete genome sequences of four Thermus thermophilus strains isolated from Arima Hot Spring in Japan.</title>
        <authorList>
            <person name="Tomariguchi N."/>
            <person name="Ueno Y."/>
            <person name="Miyazaki K."/>
        </authorList>
    </citation>
    <scope>NUCLEOTIDE SEQUENCE</scope>
    <source>
        <strain evidence="4">AA1-1</strain>
    </source>
</reference>
<dbReference type="PANTHER" id="PTHR43048">
    <property type="entry name" value="METHYLMALONYL-COA EPIMERASE"/>
    <property type="match status" value="1"/>
</dbReference>
<protein>
    <submittedName>
        <fullName evidence="4">Methylmalonyl-CoA epimerase</fullName>
    </submittedName>
</protein>
<dbReference type="PROSITE" id="PS51819">
    <property type="entry name" value="VOC"/>
    <property type="match status" value="1"/>
</dbReference>
<dbReference type="CDD" id="cd07249">
    <property type="entry name" value="MMCE"/>
    <property type="match status" value="1"/>
</dbReference>
<dbReference type="InterPro" id="IPR037523">
    <property type="entry name" value="VOC_core"/>
</dbReference>
<accession>A0AAD1KSS6</accession>
<dbReference type="PANTHER" id="PTHR43048:SF3">
    <property type="entry name" value="METHYLMALONYL-COA EPIMERASE, MITOCHONDRIAL"/>
    <property type="match status" value="1"/>
</dbReference>
<dbReference type="Pfam" id="PF13669">
    <property type="entry name" value="Glyoxalase_4"/>
    <property type="match status" value="1"/>
</dbReference>
<dbReference type="NCBIfam" id="TIGR03081">
    <property type="entry name" value="metmalonyl_epim"/>
    <property type="match status" value="1"/>
</dbReference>
<evidence type="ECO:0000256" key="2">
    <source>
        <dbReference type="ARBA" id="ARBA00022723"/>
    </source>
</evidence>
<dbReference type="RefSeq" id="WP_143584707.1">
    <property type="nucleotide sequence ID" value="NZ_AP019792.1"/>
</dbReference>
<evidence type="ECO:0000256" key="1">
    <source>
        <dbReference type="ARBA" id="ARBA00009308"/>
    </source>
</evidence>
<proteinExistence type="inferred from homology"/>
<dbReference type="GO" id="GO:0046872">
    <property type="term" value="F:metal ion binding"/>
    <property type="evidence" value="ECO:0007669"/>
    <property type="project" value="UniProtKB-KW"/>
</dbReference>
<dbReference type="Gene3D" id="3.10.180.10">
    <property type="entry name" value="2,3-Dihydroxybiphenyl 1,2-Dioxygenase, domain 1"/>
    <property type="match status" value="1"/>
</dbReference>
<dbReference type="InterPro" id="IPR029068">
    <property type="entry name" value="Glyas_Bleomycin-R_OHBP_Dase"/>
</dbReference>
<dbReference type="GO" id="GO:0046491">
    <property type="term" value="P:L-methylmalonyl-CoA metabolic process"/>
    <property type="evidence" value="ECO:0007669"/>
    <property type="project" value="TreeGrafter"/>
</dbReference>
<organism evidence="4 5">
    <name type="scientific">Thermus thermophilus</name>
    <dbReference type="NCBI Taxonomy" id="274"/>
    <lineage>
        <taxon>Bacteria</taxon>
        <taxon>Thermotogati</taxon>
        <taxon>Deinococcota</taxon>
        <taxon>Deinococci</taxon>
        <taxon>Thermales</taxon>
        <taxon>Thermaceae</taxon>
        <taxon>Thermus</taxon>
    </lineage>
</organism>
<dbReference type="InterPro" id="IPR051785">
    <property type="entry name" value="MMCE/EMCE_epimerase"/>
</dbReference>
<name>A0AAD1KSS6_THETH</name>
<sequence length="135" mass="14599">MRLHHVGIAVEDLEEAKARYKSLGFRVVAEGEVAHQGVRVALLRGEGEALLELLSPLGPETPVGRFLAKRGPGLHHLAFATSRIEEDLARLKAEGAKLIDEAPRPGFGGHRVAFLHPSFGLGVLWELVEVQTVGT</sequence>
<dbReference type="GO" id="GO:0004493">
    <property type="term" value="F:methylmalonyl-CoA epimerase activity"/>
    <property type="evidence" value="ECO:0007669"/>
    <property type="project" value="TreeGrafter"/>
</dbReference>
<evidence type="ECO:0000313" key="4">
    <source>
        <dbReference type="EMBL" id="BCZ86240.1"/>
    </source>
</evidence>
<keyword evidence="2" id="KW-0479">Metal-binding</keyword>
<evidence type="ECO:0000313" key="5">
    <source>
        <dbReference type="Proteomes" id="UP000825379"/>
    </source>
</evidence>
<comment type="similarity">
    <text evidence="1">Belongs to the methylmalonyl-CoA epimerase family.</text>
</comment>
<dbReference type="InterPro" id="IPR017515">
    <property type="entry name" value="MeMalonyl-CoA_epimerase"/>
</dbReference>
<dbReference type="AlphaFoldDB" id="A0AAD1KSS6"/>
<evidence type="ECO:0000259" key="3">
    <source>
        <dbReference type="PROSITE" id="PS51819"/>
    </source>
</evidence>
<dbReference type="SUPFAM" id="SSF54593">
    <property type="entry name" value="Glyoxalase/Bleomycin resistance protein/Dihydroxybiphenyl dioxygenase"/>
    <property type="match status" value="1"/>
</dbReference>
<dbReference type="EMBL" id="AP024926">
    <property type="protein sequence ID" value="BCZ86240.1"/>
    <property type="molecule type" value="Genomic_DNA"/>
</dbReference>